<evidence type="ECO:0000256" key="2">
    <source>
        <dbReference type="ARBA" id="ARBA00022475"/>
    </source>
</evidence>
<dbReference type="RefSeq" id="WP_093112101.1">
    <property type="nucleotide sequence ID" value="NZ_FNGG01000001.1"/>
</dbReference>
<evidence type="ECO:0000256" key="4">
    <source>
        <dbReference type="ARBA" id="ARBA00022692"/>
    </source>
</evidence>
<dbReference type="GO" id="GO:0003755">
    <property type="term" value="F:peptidyl-prolyl cis-trans isomerase activity"/>
    <property type="evidence" value="ECO:0007669"/>
    <property type="project" value="UniProtKB-KW"/>
</dbReference>
<protein>
    <recommendedName>
        <fullName evidence="9">Periplasmic chaperone PpiD</fullName>
    </recommendedName>
    <alternativeName>
        <fullName evidence="10">Periplasmic folding chaperone</fullName>
    </alternativeName>
</protein>
<dbReference type="InterPro" id="IPR046357">
    <property type="entry name" value="PPIase_dom_sf"/>
</dbReference>
<keyword evidence="7" id="KW-0143">Chaperone</keyword>
<comment type="subcellular location">
    <subcellularLocation>
        <location evidence="1">Cell inner membrane</location>
        <topology evidence="1">Single-pass type II membrane protein</topology>
        <orientation evidence="1">Periplasmic side</orientation>
    </subcellularLocation>
</comment>
<keyword evidence="11" id="KW-0697">Rotamase</keyword>
<dbReference type="Pfam" id="PF13623">
    <property type="entry name" value="SurA_N_2"/>
    <property type="match status" value="1"/>
</dbReference>
<name>A0A1H5JXP1_9FLAO</name>
<evidence type="ECO:0000256" key="1">
    <source>
        <dbReference type="ARBA" id="ARBA00004382"/>
    </source>
</evidence>
<comment type="similarity">
    <text evidence="8">Belongs to the PpiD chaperone family.</text>
</comment>
<evidence type="ECO:0000313" key="14">
    <source>
        <dbReference type="Proteomes" id="UP000199448"/>
    </source>
</evidence>
<feature type="domain" description="PpiC" evidence="12">
    <location>
        <begin position="347"/>
        <end position="453"/>
    </location>
</feature>
<reference evidence="13 14" key="1">
    <citation type="submission" date="2016-10" db="EMBL/GenBank/DDBJ databases">
        <authorList>
            <person name="de Groot N.N."/>
        </authorList>
    </citation>
    <scope>NUCLEOTIDE SEQUENCE [LARGE SCALE GENOMIC DNA]</scope>
    <source>
        <strain evidence="13 14">DSM 23553</strain>
    </source>
</reference>
<dbReference type="GO" id="GO:0005886">
    <property type="term" value="C:plasma membrane"/>
    <property type="evidence" value="ECO:0007669"/>
    <property type="project" value="UniProtKB-SubCell"/>
</dbReference>
<evidence type="ECO:0000256" key="8">
    <source>
        <dbReference type="ARBA" id="ARBA00038408"/>
    </source>
</evidence>
<sequence length="706" mass="77819">MAVLNKIRQRSVFLIVIIALALFSFVLADVIRNGGLVSQKSQNVIATINGEDIEREEFARQVEAYQRNLGPNASTSQAVNMVWDMKVRQAVLEQQFEELGIRVEEAQVKELLRREMGSNPNFTNEAGMFDENKLREYVATLKSTSPQAYQQWLDYEASVGKSALEEMYMSLVRAGVGATLAEGKVAFKFANDNVDLEFVNIPYTSVPDSEVEVSKSEIKEYIKDNAERFKTEASRDIHYVHYTEVASVEDEAEVKAEIGALLNDKVEYNSVTKSNDTLAGFSSTEDLETFVNENSDVKYRDRFVFKNNLPKEHADALFNLNEGETYGPYKDAGAWKISRAVAVKQIPDSAKARHILVAFQGSPVGQGVSRTKAQAKELADSIASVVKNNKDKFAELASEFSADGSNKDQAGDLGWFTPGTMVPAFNDFVFTNEEGSIGVVQTQFGYHVIHVQEQTEKEKAVKLATVSRAIQPSEKSMNNLFAEVTKFELAARDGDFAALAKENNKEVKPVKEIQELDENIPGIGAQRNIVQWAFDEETEVGDIKRFDVRDGYVVAQVTAANKKGTKSVEAASSTVIPILQKQKKAEIIKNRISGNDLQSIAKSQGVQVNTANAVNRNSPTLPGVGSEPTVVGAAFAMEEGAVSQPLAGEKGVFVVKVLKKTEAPEPASYQPYASREAAARRTTVNTEVFSALKESAEIEDNRARFY</sequence>
<dbReference type="PANTHER" id="PTHR47529:SF1">
    <property type="entry name" value="PERIPLASMIC CHAPERONE PPID"/>
    <property type="match status" value="1"/>
</dbReference>
<dbReference type="Pfam" id="PF13616">
    <property type="entry name" value="Rotamase_3"/>
    <property type="match status" value="1"/>
</dbReference>
<proteinExistence type="inferred from homology"/>
<evidence type="ECO:0000256" key="7">
    <source>
        <dbReference type="ARBA" id="ARBA00023186"/>
    </source>
</evidence>
<dbReference type="STRING" id="390640.SAMN04488034_101900"/>
<dbReference type="PROSITE" id="PS50198">
    <property type="entry name" value="PPIC_PPIASE_2"/>
    <property type="match status" value="1"/>
</dbReference>
<gene>
    <name evidence="13" type="ORF">SAMN04488034_101900</name>
</gene>
<evidence type="ECO:0000256" key="11">
    <source>
        <dbReference type="PROSITE-ProRule" id="PRU00278"/>
    </source>
</evidence>
<dbReference type="AlphaFoldDB" id="A0A1H5JXP1"/>
<dbReference type="InterPro" id="IPR052029">
    <property type="entry name" value="PpiD_chaperone"/>
</dbReference>
<evidence type="ECO:0000256" key="9">
    <source>
        <dbReference type="ARBA" id="ARBA00040743"/>
    </source>
</evidence>
<evidence type="ECO:0000313" key="13">
    <source>
        <dbReference type="EMBL" id="SEE57296.1"/>
    </source>
</evidence>
<evidence type="ECO:0000259" key="12">
    <source>
        <dbReference type="PROSITE" id="PS50198"/>
    </source>
</evidence>
<evidence type="ECO:0000256" key="5">
    <source>
        <dbReference type="ARBA" id="ARBA00022989"/>
    </source>
</evidence>
<dbReference type="SUPFAM" id="SSF109998">
    <property type="entry name" value="Triger factor/SurA peptide-binding domain-like"/>
    <property type="match status" value="1"/>
</dbReference>
<keyword evidence="14" id="KW-1185">Reference proteome</keyword>
<dbReference type="EMBL" id="FNUG01000001">
    <property type="protein sequence ID" value="SEE57296.1"/>
    <property type="molecule type" value="Genomic_DNA"/>
</dbReference>
<keyword evidence="6" id="KW-0472">Membrane</keyword>
<evidence type="ECO:0000256" key="6">
    <source>
        <dbReference type="ARBA" id="ARBA00023136"/>
    </source>
</evidence>
<dbReference type="PANTHER" id="PTHR47529">
    <property type="entry name" value="PEPTIDYL-PROLYL CIS-TRANS ISOMERASE D"/>
    <property type="match status" value="1"/>
</dbReference>
<keyword evidence="5" id="KW-1133">Transmembrane helix</keyword>
<dbReference type="Gene3D" id="3.10.50.40">
    <property type="match status" value="1"/>
</dbReference>
<keyword evidence="3" id="KW-0997">Cell inner membrane</keyword>
<dbReference type="OrthoDB" id="9812372at2"/>
<evidence type="ECO:0000256" key="10">
    <source>
        <dbReference type="ARBA" id="ARBA00042775"/>
    </source>
</evidence>
<dbReference type="SUPFAM" id="SSF54534">
    <property type="entry name" value="FKBP-like"/>
    <property type="match status" value="1"/>
</dbReference>
<dbReference type="Proteomes" id="UP000199448">
    <property type="component" value="Unassembled WGS sequence"/>
</dbReference>
<keyword evidence="2" id="KW-1003">Cell membrane</keyword>
<accession>A0A1H5JXP1</accession>
<keyword evidence="11 13" id="KW-0413">Isomerase</keyword>
<keyword evidence="4" id="KW-0812">Transmembrane</keyword>
<evidence type="ECO:0000256" key="3">
    <source>
        <dbReference type="ARBA" id="ARBA00022519"/>
    </source>
</evidence>
<dbReference type="InterPro" id="IPR027304">
    <property type="entry name" value="Trigger_fact/SurA_dom_sf"/>
</dbReference>
<dbReference type="InterPro" id="IPR000297">
    <property type="entry name" value="PPIase_PpiC"/>
</dbReference>
<organism evidence="13 14">
    <name type="scientific">Salinimicrobium catena</name>
    <dbReference type="NCBI Taxonomy" id="390640"/>
    <lineage>
        <taxon>Bacteria</taxon>
        <taxon>Pseudomonadati</taxon>
        <taxon>Bacteroidota</taxon>
        <taxon>Flavobacteriia</taxon>
        <taxon>Flavobacteriales</taxon>
        <taxon>Flavobacteriaceae</taxon>
        <taxon>Salinimicrobium</taxon>
    </lineage>
</organism>